<evidence type="ECO:0000313" key="8">
    <source>
        <dbReference type="EMBL" id="KAA9376588.1"/>
    </source>
</evidence>
<dbReference type="SUPFAM" id="SSF48452">
    <property type="entry name" value="TPR-like"/>
    <property type="match status" value="1"/>
</dbReference>
<evidence type="ECO:0000313" key="9">
    <source>
        <dbReference type="Proteomes" id="UP000327011"/>
    </source>
</evidence>
<dbReference type="InterPro" id="IPR020846">
    <property type="entry name" value="MFS_dom"/>
</dbReference>
<proteinExistence type="predicted"/>
<evidence type="ECO:0000256" key="4">
    <source>
        <dbReference type="ARBA" id="ARBA00023136"/>
    </source>
</evidence>
<dbReference type="SUPFAM" id="SSF103473">
    <property type="entry name" value="MFS general substrate transporter"/>
    <property type="match status" value="1"/>
</dbReference>
<dbReference type="GO" id="GO:0022857">
    <property type="term" value="F:transmembrane transporter activity"/>
    <property type="evidence" value="ECO:0007669"/>
    <property type="project" value="InterPro"/>
</dbReference>
<feature type="transmembrane region" description="Helical" evidence="6">
    <location>
        <begin position="185"/>
        <end position="204"/>
    </location>
</feature>
<dbReference type="Pfam" id="PF07690">
    <property type="entry name" value="MFS_1"/>
    <property type="match status" value="1"/>
</dbReference>
<dbReference type="PANTHER" id="PTHR42718:SF39">
    <property type="entry name" value="ACTINORHODIN TRANSPORTER-RELATED"/>
    <property type="match status" value="1"/>
</dbReference>
<accession>A0A5J5K150</accession>
<evidence type="ECO:0000256" key="5">
    <source>
        <dbReference type="SAM" id="MobiDB-lite"/>
    </source>
</evidence>
<gene>
    <name evidence="8" type="ORF">F5972_23470</name>
</gene>
<keyword evidence="2 6" id="KW-0812">Transmembrane</keyword>
<dbReference type="InterPro" id="IPR011990">
    <property type="entry name" value="TPR-like_helical_dom_sf"/>
</dbReference>
<evidence type="ECO:0000256" key="6">
    <source>
        <dbReference type="SAM" id="Phobius"/>
    </source>
</evidence>
<comment type="caution">
    <text evidence="8">The sequence shown here is derived from an EMBL/GenBank/DDBJ whole genome shotgun (WGS) entry which is preliminary data.</text>
</comment>
<dbReference type="Gene3D" id="1.20.1720.10">
    <property type="entry name" value="Multidrug resistance protein D"/>
    <property type="match status" value="1"/>
</dbReference>
<feature type="compositionally biased region" description="Gly residues" evidence="5">
    <location>
        <begin position="1"/>
        <end position="12"/>
    </location>
</feature>
<evidence type="ECO:0000256" key="2">
    <source>
        <dbReference type="ARBA" id="ARBA00022692"/>
    </source>
</evidence>
<comment type="subcellular location">
    <subcellularLocation>
        <location evidence="1">Cell membrane</location>
        <topology evidence="1">Multi-pass membrane protein</topology>
    </subcellularLocation>
</comment>
<name>A0A5J5K150_9ACTN</name>
<feature type="transmembrane region" description="Helical" evidence="6">
    <location>
        <begin position="62"/>
        <end position="80"/>
    </location>
</feature>
<keyword evidence="9" id="KW-1185">Reference proteome</keyword>
<feature type="transmembrane region" description="Helical" evidence="6">
    <location>
        <begin position="124"/>
        <end position="143"/>
    </location>
</feature>
<dbReference type="Proteomes" id="UP000327011">
    <property type="component" value="Unassembled WGS sequence"/>
</dbReference>
<dbReference type="GO" id="GO:0005886">
    <property type="term" value="C:plasma membrane"/>
    <property type="evidence" value="ECO:0007669"/>
    <property type="project" value="UniProtKB-SubCell"/>
</dbReference>
<feature type="region of interest" description="Disordered" evidence="5">
    <location>
        <begin position="1"/>
        <end position="20"/>
    </location>
</feature>
<dbReference type="Gene3D" id="1.25.40.10">
    <property type="entry name" value="Tetratricopeptide repeat domain"/>
    <property type="match status" value="1"/>
</dbReference>
<organism evidence="8 9">
    <name type="scientific">Microbispora cellulosiformans</name>
    <dbReference type="NCBI Taxonomy" id="2614688"/>
    <lineage>
        <taxon>Bacteria</taxon>
        <taxon>Bacillati</taxon>
        <taxon>Actinomycetota</taxon>
        <taxon>Actinomycetes</taxon>
        <taxon>Streptosporangiales</taxon>
        <taxon>Streptosporangiaceae</taxon>
        <taxon>Microbispora</taxon>
    </lineage>
</organism>
<dbReference type="PROSITE" id="PS50850">
    <property type="entry name" value="MFS"/>
    <property type="match status" value="1"/>
</dbReference>
<dbReference type="EMBL" id="VYTZ01000008">
    <property type="protein sequence ID" value="KAA9376588.1"/>
    <property type="molecule type" value="Genomic_DNA"/>
</dbReference>
<dbReference type="CDD" id="cd17321">
    <property type="entry name" value="MFS_MMR_MDR_like"/>
    <property type="match status" value="1"/>
</dbReference>
<feature type="transmembrane region" description="Helical" evidence="6">
    <location>
        <begin position="150"/>
        <end position="173"/>
    </location>
</feature>
<dbReference type="PANTHER" id="PTHR42718">
    <property type="entry name" value="MAJOR FACILITATOR SUPERFAMILY MULTIDRUG TRANSPORTER MFSC"/>
    <property type="match status" value="1"/>
</dbReference>
<feature type="transmembrane region" description="Helical" evidence="6">
    <location>
        <begin position="92"/>
        <end position="118"/>
    </location>
</feature>
<feature type="domain" description="Major facilitator superfamily (MFS) profile" evidence="7">
    <location>
        <begin position="26"/>
        <end position="420"/>
    </location>
</feature>
<dbReference type="InterPro" id="IPR011701">
    <property type="entry name" value="MFS"/>
</dbReference>
<evidence type="ECO:0000259" key="7">
    <source>
        <dbReference type="PROSITE" id="PS50850"/>
    </source>
</evidence>
<dbReference type="AlphaFoldDB" id="A0A5J5K150"/>
<feature type="transmembrane region" description="Helical" evidence="6">
    <location>
        <begin position="26"/>
        <end position="50"/>
    </location>
</feature>
<keyword evidence="4 6" id="KW-0472">Membrane</keyword>
<dbReference type="InterPro" id="IPR036259">
    <property type="entry name" value="MFS_trans_sf"/>
</dbReference>
<evidence type="ECO:0000256" key="3">
    <source>
        <dbReference type="ARBA" id="ARBA00022989"/>
    </source>
</evidence>
<dbReference type="RefSeq" id="WP_150936274.1">
    <property type="nucleotide sequence ID" value="NZ_VYTZ01000008.1"/>
</dbReference>
<reference evidence="8 9" key="1">
    <citation type="submission" date="2019-09" db="EMBL/GenBank/DDBJ databases">
        <title>Screening of Novel Bioactive Compounds from Soil-Associated.</title>
        <authorList>
            <person name="Gong X."/>
        </authorList>
    </citation>
    <scope>NUCLEOTIDE SEQUENCE [LARGE SCALE GENOMIC DNA]</scope>
    <source>
        <strain evidence="8 9">Gxj-6</strain>
    </source>
</reference>
<sequence>MSGGAPAGGAPGEHGQDPSDPRRWKALAVCLIAGFITWLDISIVNVALPSIRIALHASPSDLQWVVSGYAFAFGLLLIPAGRFGDAHGRHNVFVFGMVLFALASAAAGAASGPAWLIVARVAQGAAAGVTAPQITGLIGQLFWGAERGRAFGLLGATMSFSTAIGPLLGGLLIQFTGQEAGWHHVLHVSIPISIIAMILAYRYVPRKGVIKRQRESMDPVGVLILAAGISDLALVQKVLKPALEEFRKRKDKEAEARIHNNLGLAANKLGDRIASIAFLHLAGGMFAEVGAKHEEAGVLLNLASAYRESRDQEQEVKALLDAVAILRRTGDVRRELLATGNLGTAFLTLDRAQEAIEPLTRAIEWAKQNSDKKYTALLLHNLGVAFKKVGRLQESEITIEESHSLFGGCVLVDPSVSSVG</sequence>
<keyword evidence="3 6" id="KW-1133">Transmembrane helix</keyword>
<protein>
    <submittedName>
        <fullName evidence="8">MFS transporter</fullName>
    </submittedName>
</protein>
<evidence type="ECO:0000256" key="1">
    <source>
        <dbReference type="ARBA" id="ARBA00004651"/>
    </source>
</evidence>
<dbReference type="PRINTS" id="PR01036">
    <property type="entry name" value="TCRTETB"/>
</dbReference>